<evidence type="ECO:0000313" key="3">
    <source>
        <dbReference type="EMBL" id="AMN47531.1"/>
    </source>
</evidence>
<protein>
    <recommendedName>
        <fullName evidence="5">Transposase</fullName>
    </recommendedName>
</protein>
<evidence type="ECO:0008006" key="5">
    <source>
        <dbReference type="Google" id="ProtNLM"/>
    </source>
</evidence>
<feature type="domain" description="Transposase IS200-like" evidence="2">
    <location>
        <begin position="9"/>
        <end position="123"/>
    </location>
</feature>
<dbReference type="InterPro" id="IPR036515">
    <property type="entry name" value="Transposase_17_sf"/>
</dbReference>
<dbReference type="Gene3D" id="3.30.70.1290">
    <property type="entry name" value="Transposase IS200-like"/>
    <property type="match status" value="1"/>
</dbReference>
<organism evidence="3 4">
    <name type="scientific">Steroidobacter denitrificans</name>
    <dbReference type="NCBI Taxonomy" id="465721"/>
    <lineage>
        <taxon>Bacteria</taxon>
        <taxon>Pseudomonadati</taxon>
        <taxon>Pseudomonadota</taxon>
        <taxon>Gammaproteobacteria</taxon>
        <taxon>Steroidobacterales</taxon>
        <taxon>Steroidobacteraceae</taxon>
        <taxon>Steroidobacter</taxon>
    </lineage>
</organism>
<sequence>MPRRLRLHIPGAFYHVTLRGNHRRDIFFKENDQRILCDLIAEVIERFGARLHAYCFMTNHVHLLIQVADMPLGRLMLHIAGRYARTIQVTLDTTGHLFEKRYHSVLVDADEYLLELLRYIHLNPVRAHMVASPDDYPWSSHHVYAGKREESWVTTDFVLSRFHWQRSQAMHAYRQFIYSHIGQSTTSPLDACNPHDHRILGGDDFAARMLGDAWHPCSHKTLEEIIGEACTIFSIMPEHLVSTSRAASLVKARAWIAYQAITLRVAPLARVARRLNRDESSLRHGVKHHFGGV</sequence>
<dbReference type="STRING" id="465721.ACG33_10560"/>
<proteinExistence type="predicted"/>
<gene>
    <name evidence="3" type="ORF">ACG33_10560</name>
</gene>
<reference evidence="3 4" key="1">
    <citation type="submission" date="2015-06" db="EMBL/GenBank/DDBJ databases">
        <title>A Comprehensive Approach to Explore the Metabolic and Phylogenetic Diversity of Bacterial Steroid Degradation in the Environment: Testosterone as an Example.</title>
        <authorList>
            <person name="Yang F.-C."/>
            <person name="Chen Y.-L."/>
            <person name="Yu C.-P."/>
            <person name="Tang S.-L."/>
            <person name="Wang P.-H."/>
            <person name="Ismail W."/>
            <person name="Wang C.-H."/>
            <person name="Yang C.-Y."/>
            <person name="Chiang Y.-R."/>
        </authorList>
    </citation>
    <scope>NUCLEOTIDE SEQUENCE [LARGE SCALE GENOMIC DNA]</scope>
    <source>
        <strain evidence="3 4">DSM 18526</strain>
    </source>
</reference>
<dbReference type="InterPro" id="IPR002686">
    <property type="entry name" value="Transposase_17"/>
</dbReference>
<feature type="domain" description="Chromosomal replication initiator DnaA C-terminal" evidence="1">
    <location>
        <begin position="221"/>
        <end position="289"/>
    </location>
</feature>
<dbReference type="AlphaFoldDB" id="A0A127FD48"/>
<dbReference type="SMART" id="SM00760">
    <property type="entry name" value="Bac_DnaA_C"/>
    <property type="match status" value="1"/>
</dbReference>
<evidence type="ECO:0000259" key="2">
    <source>
        <dbReference type="SMART" id="SM01321"/>
    </source>
</evidence>
<dbReference type="GO" id="GO:0043565">
    <property type="term" value="F:sequence-specific DNA binding"/>
    <property type="evidence" value="ECO:0007669"/>
    <property type="project" value="InterPro"/>
</dbReference>
<evidence type="ECO:0000259" key="1">
    <source>
        <dbReference type="SMART" id="SM00760"/>
    </source>
</evidence>
<dbReference type="GO" id="GO:0006313">
    <property type="term" value="P:DNA transposition"/>
    <property type="evidence" value="ECO:0007669"/>
    <property type="project" value="InterPro"/>
</dbReference>
<dbReference type="PANTHER" id="PTHR34322">
    <property type="entry name" value="TRANSPOSASE, Y1_TNP DOMAIN-CONTAINING"/>
    <property type="match status" value="1"/>
</dbReference>
<dbReference type="OrthoDB" id="9794403at2"/>
<dbReference type="Proteomes" id="UP000070250">
    <property type="component" value="Chromosome"/>
</dbReference>
<dbReference type="Pfam" id="PF01797">
    <property type="entry name" value="Y1_Tnp"/>
    <property type="match status" value="1"/>
</dbReference>
<name>A0A127FD48_STEDE</name>
<dbReference type="Gene3D" id="1.10.1750.10">
    <property type="match status" value="1"/>
</dbReference>
<dbReference type="SUPFAM" id="SSF143422">
    <property type="entry name" value="Transposase IS200-like"/>
    <property type="match status" value="1"/>
</dbReference>
<dbReference type="SUPFAM" id="SSF48295">
    <property type="entry name" value="TrpR-like"/>
    <property type="match status" value="1"/>
</dbReference>
<evidence type="ECO:0000313" key="4">
    <source>
        <dbReference type="Proteomes" id="UP000070250"/>
    </source>
</evidence>
<dbReference type="InterPro" id="IPR013159">
    <property type="entry name" value="DnaA_C"/>
</dbReference>
<dbReference type="GO" id="GO:0006275">
    <property type="term" value="P:regulation of DNA replication"/>
    <property type="evidence" value="ECO:0007669"/>
    <property type="project" value="InterPro"/>
</dbReference>
<dbReference type="SMART" id="SM01321">
    <property type="entry name" value="Y1_Tnp"/>
    <property type="match status" value="1"/>
</dbReference>
<dbReference type="PANTHER" id="PTHR34322:SF2">
    <property type="entry name" value="TRANSPOSASE IS200-LIKE DOMAIN-CONTAINING PROTEIN"/>
    <property type="match status" value="1"/>
</dbReference>
<dbReference type="EMBL" id="CP011971">
    <property type="protein sequence ID" value="AMN47531.1"/>
    <property type="molecule type" value="Genomic_DNA"/>
</dbReference>
<dbReference type="RefSeq" id="WP_066921035.1">
    <property type="nucleotide sequence ID" value="NZ_CP011971.1"/>
</dbReference>
<dbReference type="GO" id="GO:0005524">
    <property type="term" value="F:ATP binding"/>
    <property type="evidence" value="ECO:0007669"/>
    <property type="project" value="InterPro"/>
</dbReference>
<dbReference type="InterPro" id="IPR010921">
    <property type="entry name" value="Trp_repressor/repl_initiator"/>
</dbReference>
<dbReference type="NCBIfam" id="NF047646">
    <property type="entry name" value="REP_Tyr_transpos"/>
    <property type="match status" value="1"/>
</dbReference>
<accession>A0A127FD48</accession>
<dbReference type="GO" id="GO:0006270">
    <property type="term" value="P:DNA replication initiation"/>
    <property type="evidence" value="ECO:0007669"/>
    <property type="project" value="InterPro"/>
</dbReference>
<keyword evidence="4" id="KW-1185">Reference proteome</keyword>
<dbReference type="GO" id="GO:0004803">
    <property type="term" value="F:transposase activity"/>
    <property type="evidence" value="ECO:0007669"/>
    <property type="project" value="InterPro"/>
</dbReference>
<dbReference type="KEGG" id="sdf:ACG33_10560"/>